<accession>A0A1B0BT44</accession>
<evidence type="ECO:0000313" key="2">
    <source>
        <dbReference type="EnsemblMetazoa" id="GPPI039715-PA"/>
    </source>
</evidence>
<dbReference type="VEuPathDB" id="VectorBase:GPPI039715"/>
<name>A0A1B0BT44_9MUSC</name>
<dbReference type="AlphaFoldDB" id="A0A1B0BT44"/>
<organism evidence="2 3">
    <name type="scientific">Glossina palpalis gambiensis</name>
    <dbReference type="NCBI Taxonomy" id="67801"/>
    <lineage>
        <taxon>Eukaryota</taxon>
        <taxon>Metazoa</taxon>
        <taxon>Ecdysozoa</taxon>
        <taxon>Arthropoda</taxon>
        <taxon>Hexapoda</taxon>
        <taxon>Insecta</taxon>
        <taxon>Pterygota</taxon>
        <taxon>Neoptera</taxon>
        <taxon>Endopterygota</taxon>
        <taxon>Diptera</taxon>
        <taxon>Brachycera</taxon>
        <taxon>Muscomorpha</taxon>
        <taxon>Hippoboscoidea</taxon>
        <taxon>Glossinidae</taxon>
        <taxon>Glossina</taxon>
    </lineage>
</organism>
<evidence type="ECO:0008006" key="4">
    <source>
        <dbReference type="Google" id="ProtNLM"/>
    </source>
</evidence>
<reference evidence="3" key="1">
    <citation type="submission" date="2015-01" db="EMBL/GenBank/DDBJ databases">
        <authorList>
            <person name="Aksoy S."/>
            <person name="Warren W."/>
            <person name="Wilson R.K."/>
        </authorList>
    </citation>
    <scope>NUCLEOTIDE SEQUENCE [LARGE SCALE GENOMIC DNA]</scope>
    <source>
        <strain evidence="3">IAEA</strain>
    </source>
</reference>
<proteinExistence type="predicted"/>
<keyword evidence="1" id="KW-1133">Transmembrane helix</keyword>
<sequence length="119" mass="13954">MKSRQGKKRPIFHNHSYCIAFDTRIKGIALRRRYIEWTNNALIKRFFINKTLEKDIEICSIVDVMMGISKASGKQQHRPRTGRTEHFLSSAFATLLLIETIGYVRPYKYNVKVLKLNSH</sequence>
<protein>
    <recommendedName>
        <fullName evidence="4">PiggyBac transposable element-derived protein domain-containing protein</fullName>
    </recommendedName>
</protein>
<dbReference type="Proteomes" id="UP000092460">
    <property type="component" value="Unassembled WGS sequence"/>
</dbReference>
<keyword evidence="1" id="KW-0472">Membrane</keyword>
<dbReference type="EMBL" id="JXJN01019997">
    <property type="status" value="NOT_ANNOTATED_CDS"/>
    <property type="molecule type" value="Genomic_DNA"/>
</dbReference>
<keyword evidence="1" id="KW-0812">Transmembrane</keyword>
<dbReference type="EMBL" id="JXJN01019998">
    <property type="status" value="NOT_ANNOTATED_CDS"/>
    <property type="molecule type" value="Genomic_DNA"/>
</dbReference>
<evidence type="ECO:0000313" key="3">
    <source>
        <dbReference type="Proteomes" id="UP000092460"/>
    </source>
</evidence>
<evidence type="ECO:0000256" key="1">
    <source>
        <dbReference type="SAM" id="Phobius"/>
    </source>
</evidence>
<dbReference type="EnsemblMetazoa" id="GPPI039715-RA">
    <property type="protein sequence ID" value="GPPI039715-PA"/>
    <property type="gene ID" value="GPPI039715"/>
</dbReference>
<feature type="transmembrane region" description="Helical" evidence="1">
    <location>
        <begin position="87"/>
        <end position="104"/>
    </location>
</feature>
<reference evidence="2" key="2">
    <citation type="submission" date="2020-05" db="UniProtKB">
        <authorList>
            <consortium name="EnsemblMetazoa"/>
        </authorList>
    </citation>
    <scope>IDENTIFICATION</scope>
    <source>
        <strain evidence="2">IAEA</strain>
    </source>
</reference>
<keyword evidence="3" id="KW-1185">Reference proteome</keyword>